<dbReference type="GO" id="GO:0005524">
    <property type="term" value="F:ATP binding"/>
    <property type="evidence" value="ECO:0007669"/>
    <property type="project" value="UniProtKB-KW"/>
</dbReference>
<dbReference type="Gene3D" id="3.40.50.2300">
    <property type="match status" value="1"/>
</dbReference>
<dbReference type="PANTHER" id="PTHR45339:SF1">
    <property type="entry name" value="HYBRID SIGNAL TRANSDUCTION HISTIDINE KINASE J"/>
    <property type="match status" value="1"/>
</dbReference>
<dbReference type="Pfam" id="PF02518">
    <property type="entry name" value="HATPase_c"/>
    <property type="match status" value="1"/>
</dbReference>
<evidence type="ECO:0000256" key="14">
    <source>
        <dbReference type="ARBA" id="ARBA00023136"/>
    </source>
</evidence>
<evidence type="ECO:0000256" key="13">
    <source>
        <dbReference type="ARBA" id="ARBA00023012"/>
    </source>
</evidence>
<keyword evidence="9" id="KW-0547">Nucleotide-binding</keyword>
<dbReference type="SMART" id="SM00091">
    <property type="entry name" value="PAS"/>
    <property type="match status" value="3"/>
</dbReference>
<evidence type="ECO:0000259" key="21">
    <source>
        <dbReference type="PROSITE" id="PS50112"/>
    </source>
</evidence>
<comment type="similarity">
    <text evidence="3">In the N-terminal section; belongs to the phytochrome family.</text>
</comment>
<keyword evidence="8" id="KW-0812">Transmembrane</keyword>
<name>A0A9X4MCF2_9CYAN</name>
<evidence type="ECO:0000259" key="18">
    <source>
        <dbReference type="PROSITE" id="PS50046"/>
    </source>
</evidence>
<keyword evidence="17" id="KW-0175">Coiled coil</keyword>
<dbReference type="Pfam" id="PF00512">
    <property type="entry name" value="HisKA"/>
    <property type="match status" value="1"/>
</dbReference>
<accession>A0A9X4MCF2</accession>
<feature type="domain" description="PAC" evidence="22">
    <location>
        <begin position="392"/>
        <end position="443"/>
    </location>
</feature>
<comment type="caution">
    <text evidence="23">The sequence shown here is derived from an EMBL/GenBank/DDBJ whole genome shotgun (WGS) entry which is preliminary data.</text>
</comment>
<dbReference type="Pfam" id="PF08447">
    <property type="entry name" value="PAS_3"/>
    <property type="match status" value="1"/>
</dbReference>
<evidence type="ECO:0000256" key="16">
    <source>
        <dbReference type="PROSITE-ProRule" id="PRU00169"/>
    </source>
</evidence>
<dbReference type="InterPro" id="IPR029016">
    <property type="entry name" value="GAF-like_dom_sf"/>
</dbReference>
<proteinExistence type="inferred from homology"/>
<dbReference type="SMART" id="SM00388">
    <property type="entry name" value="HisKA"/>
    <property type="match status" value="1"/>
</dbReference>
<dbReference type="GO" id="GO:0000155">
    <property type="term" value="F:phosphorelay sensor kinase activity"/>
    <property type="evidence" value="ECO:0007669"/>
    <property type="project" value="InterPro"/>
</dbReference>
<dbReference type="Gene3D" id="3.30.450.40">
    <property type="match status" value="1"/>
</dbReference>
<comment type="catalytic activity">
    <reaction evidence="1">
        <text>ATP + protein L-histidine = ADP + protein N-phospho-L-histidine.</text>
        <dbReference type="EC" id="2.7.13.3"/>
    </reaction>
</comment>
<evidence type="ECO:0000259" key="22">
    <source>
        <dbReference type="PROSITE" id="PS50113"/>
    </source>
</evidence>
<dbReference type="FunFam" id="3.30.565.10:FF:000010">
    <property type="entry name" value="Sensor histidine kinase RcsC"/>
    <property type="match status" value="1"/>
</dbReference>
<dbReference type="InterPro" id="IPR036890">
    <property type="entry name" value="HATPase_C_sf"/>
</dbReference>
<dbReference type="EC" id="2.7.13.3" evidence="4"/>
<evidence type="ECO:0000256" key="3">
    <source>
        <dbReference type="ARBA" id="ARBA00006402"/>
    </source>
</evidence>
<keyword evidence="13" id="KW-0902">Two-component regulatory system</keyword>
<organism evidence="23 24">
    <name type="scientific">Pseudanabaena catenata USMAC16</name>
    <dbReference type="NCBI Taxonomy" id="1855837"/>
    <lineage>
        <taxon>Bacteria</taxon>
        <taxon>Bacillati</taxon>
        <taxon>Cyanobacteriota</taxon>
        <taxon>Cyanophyceae</taxon>
        <taxon>Pseudanabaenales</taxon>
        <taxon>Pseudanabaenaceae</taxon>
        <taxon>Pseudanabaena</taxon>
    </lineage>
</organism>
<dbReference type="GO" id="GO:0005886">
    <property type="term" value="C:plasma membrane"/>
    <property type="evidence" value="ECO:0007669"/>
    <property type="project" value="UniProtKB-SubCell"/>
</dbReference>
<dbReference type="AlphaFoldDB" id="A0A9X4MCF2"/>
<dbReference type="SMART" id="SM00387">
    <property type="entry name" value="HATPase_c"/>
    <property type="match status" value="1"/>
</dbReference>
<feature type="coiled-coil region" evidence="17">
    <location>
        <begin position="561"/>
        <end position="588"/>
    </location>
</feature>
<dbReference type="SUPFAM" id="SSF47384">
    <property type="entry name" value="Homodimeric domain of signal transducing histidine kinase"/>
    <property type="match status" value="1"/>
</dbReference>
<dbReference type="PANTHER" id="PTHR45339">
    <property type="entry name" value="HYBRID SIGNAL TRANSDUCTION HISTIDINE KINASE J"/>
    <property type="match status" value="1"/>
</dbReference>
<evidence type="ECO:0000256" key="4">
    <source>
        <dbReference type="ARBA" id="ARBA00012438"/>
    </source>
</evidence>
<keyword evidence="6 16" id="KW-0597">Phosphoprotein</keyword>
<evidence type="ECO:0000313" key="23">
    <source>
        <dbReference type="EMBL" id="MDG3496818.1"/>
    </source>
</evidence>
<dbReference type="PROSITE" id="PS50113">
    <property type="entry name" value="PAC"/>
    <property type="match status" value="1"/>
</dbReference>
<dbReference type="InterPro" id="IPR000700">
    <property type="entry name" value="PAS-assoc_C"/>
</dbReference>
<dbReference type="PROSITE" id="PS50110">
    <property type="entry name" value="RESPONSE_REGULATORY"/>
    <property type="match status" value="1"/>
</dbReference>
<keyword evidence="5" id="KW-1003">Cell membrane</keyword>
<gene>
    <name evidence="23" type="ORF">FEV09_19950</name>
</gene>
<evidence type="ECO:0000256" key="2">
    <source>
        <dbReference type="ARBA" id="ARBA00004651"/>
    </source>
</evidence>
<reference evidence="23" key="1">
    <citation type="submission" date="2019-05" db="EMBL/GenBank/DDBJ databases">
        <title>Whole genome sequencing of Pseudanabaena catenata USMAC16.</title>
        <authorList>
            <person name="Khan Z."/>
            <person name="Omar W.M."/>
            <person name="Convey P."/>
            <person name="Merican F."/>
            <person name="Najimudin N."/>
        </authorList>
    </citation>
    <scope>NUCLEOTIDE SEQUENCE</scope>
    <source>
        <strain evidence="23">USMAC16</strain>
    </source>
</reference>
<protein>
    <recommendedName>
        <fullName evidence="15">Circadian input-output histidine kinase CikA</fullName>
        <ecNumber evidence="4">2.7.13.3</ecNumber>
    </recommendedName>
</protein>
<dbReference type="InterPro" id="IPR013655">
    <property type="entry name" value="PAS_fold_3"/>
</dbReference>
<keyword evidence="11 23" id="KW-0067">ATP-binding</keyword>
<feature type="domain" description="Histidine kinase" evidence="19">
    <location>
        <begin position="588"/>
        <end position="798"/>
    </location>
</feature>
<dbReference type="SUPFAM" id="SSF55785">
    <property type="entry name" value="PYP-like sensor domain (PAS domain)"/>
    <property type="match status" value="3"/>
</dbReference>
<evidence type="ECO:0000256" key="11">
    <source>
        <dbReference type="ARBA" id="ARBA00022840"/>
    </source>
</evidence>
<dbReference type="PROSITE" id="PS50109">
    <property type="entry name" value="HIS_KIN"/>
    <property type="match status" value="1"/>
</dbReference>
<dbReference type="InterPro" id="IPR003661">
    <property type="entry name" value="HisK_dim/P_dom"/>
</dbReference>
<dbReference type="InterPro" id="IPR001789">
    <property type="entry name" value="Sig_transdc_resp-reg_receiver"/>
</dbReference>
<dbReference type="InterPro" id="IPR016132">
    <property type="entry name" value="Phyto_chromo_attachment"/>
</dbReference>
<comment type="subcellular location">
    <subcellularLocation>
        <location evidence="2">Cell membrane</location>
        <topology evidence="2">Multi-pass membrane protein</topology>
    </subcellularLocation>
</comment>
<dbReference type="SUPFAM" id="SSF55781">
    <property type="entry name" value="GAF domain-like"/>
    <property type="match status" value="1"/>
</dbReference>
<dbReference type="InterPro" id="IPR003018">
    <property type="entry name" value="GAF"/>
</dbReference>
<evidence type="ECO:0000256" key="9">
    <source>
        <dbReference type="ARBA" id="ARBA00022741"/>
    </source>
</evidence>
<dbReference type="PRINTS" id="PR00344">
    <property type="entry name" value="BCTRLSENSOR"/>
</dbReference>
<evidence type="ECO:0000256" key="15">
    <source>
        <dbReference type="ARBA" id="ARBA00074306"/>
    </source>
</evidence>
<keyword evidence="24" id="KW-1185">Reference proteome</keyword>
<dbReference type="CDD" id="cd00130">
    <property type="entry name" value="PAS"/>
    <property type="match status" value="2"/>
</dbReference>
<dbReference type="SUPFAM" id="SSF55874">
    <property type="entry name" value="ATPase domain of HSP90 chaperone/DNA topoisomerase II/histidine kinase"/>
    <property type="match status" value="1"/>
</dbReference>
<keyword evidence="12" id="KW-1133">Transmembrane helix</keyword>
<dbReference type="InterPro" id="IPR005467">
    <property type="entry name" value="His_kinase_dom"/>
</dbReference>
<dbReference type="PROSITE" id="PS50046">
    <property type="entry name" value="PHYTOCHROME_2"/>
    <property type="match status" value="1"/>
</dbReference>
<dbReference type="InterPro" id="IPR004358">
    <property type="entry name" value="Sig_transdc_His_kin-like_C"/>
</dbReference>
<dbReference type="Pfam" id="PF08448">
    <property type="entry name" value="PAS_4"/>
    <property type="match status" value="1"/>
</dbReference>
<dbReference type="SMART" id="SM00065">
    <property type="entry name" value="GAF"/>
    <property type="match status" value="1"/>
</dbReference>
<keyword evidence="10" id="KW-0418">Kinase</keyword>
<dbReference type="SMART" id="SM00448">
    <property type="entry name" value="REC"/>
    <property type="match status" value="1"/>
</dbReference>
<dbReference type="Proteomes" id="UP001152872">
    <property type="component" value="Unassembled WGS sequence"/>
</dbReference>
<dbReference type="NCBIfam" id="TIGR00229">
    <property type="entry name" value="sensory_box"/>
    <property type="match status" value="1"/>
</dbReference>
<dbReference type="InterPro" id="IPR013656">
    <property type="entry name" value="PAS_4"/>
</dbReference>
<dbReference type="InterPro" id="IPR003594">
    <property type="entry name" value="HATPase_dom"/>
</dbReference>
<keyword evidence="14" id="KW-0472">Membrane</keyword>
<sequence length="988" mass="110022">MSLGNNVEICFGEALDSLTELSWQLHESINLVEMSNIAVRKTRDILGCDRVLIYQFLPQEDGAIIAESVDLAWSSILENFGKGGSVTSDRLIWRKHVEAHLNGAFSTIEDTEDNQALRSEPDYADWLSKMQVRANLVMPITTRSPSSPNLFGLLILHQCDRPRYWQTQEISLVKNIATQLGMAIRNADISTRNQIESALQESEARQRAILEAIPDLLLRVSRDGSCLDSMISPSIDANQFVAIGQHLSELLSPECLERQLQAIERAIATNQLQVYRQQLIKFGKLASEEVRISAINDHEALVIVRDITSEVDSEQRLEQISYNVPGFIYQYHLRTDGSSHFPYASHGIRDIYDLSSQEVSQDAAKVFDRLHPEDLDYVRQSIINSAQNLTVWGCEYRVRFDDGRTIWVAGNATPQREPDGSILWHGYIKEITQRKQAEIVLKEEQTKLQEAYSEQKALFAAMKDVVLIRNSEGKCLKIVPTSGNNLLGNPEEILRQSIYEELPPLVAQTIVDAIHHSLSTQQIISFDYPLEMNGRDVWFSAIISPIAEDKVIQVARDITERKQAEITLAEAKEAAEALTRAKSDFLANMSHEIRTPMNGVIGMAELLASTPLTGDQLDYVQTIQDSGNILLAVINDILDFSKIEAGKLELEERPFLLKDAVKSAFNILSTEAANQANILKYAIATDVPATIVGDQARVHQILINLIGNAIKFTQKGEVELLVKCIRSPQSSNQILNQILFSIKDTGIGISSDRLSRLFQPFSQADASISRKYGGTGLGLAICKYLVKFMGGKIWVDSKGSIAGEPPIGWQCATTSATSGAIFYFTIDLPNINSEAIATANIALDAANQNLSCMAELFPLKILIVEDNEVNQKIASLYLKRFGYIADIANNGVEALEMVYQQNYDLLFMDMQMPEMDGLTATRLIRQDSNIPLQPQIVAMTANVMAEDIQNCLAVGMNDHIGKPIRVEEIARTLNRLQIKNQVATAIKS</sequence>
<evidence type="ECO:0000256" key="1">
    <source>
        <dbReference type="ARBA" id="ARBA00000085"/>
    </source>
</evidence>
<evidence type="ECO:0000256" key="5">
    <source>
        <dbReference type="ARBA" id="ARBA00022475"/>
    </source>
</evidence>
<dbReference type="Gene3D" id="3.30.450.20">
    <property type="entry name" value="PAS domain"/>
    <property type="match status" value="3"/>
</dbReference>
<dbReference type="Gene3D" id="3.30.565.10">
    <property type="entry name" value="Histidine kinase-like ATPase, C-terminal domain"/>
    <property type="match status" value="1"/>
</dbReference>
<dbReference type="PROSITE" id="PS50112">
    <property type="entry name" value="PAS"/>
    <property type="match status" value="1"/>
</dbReference>
<feature type="modified residue" description="4-aspartylphosphate" evidence="16">
    <location>
        <position position="909"/>
    </location>
</feature>
<evidence type="ECO:0000256" key="10">
    <source>
        <dbReference type="ARBA" id="ARBA00022777"/>
    </source>
</evidence>
<dbReference type="Pfam" id="PF01590">
    <property type="entry name" value="GAF"/>
    <property type="match status" value="1"/>
</dbReference>
<dbReference type="Gene3D" id="1.10.287.130">
    <property type="match status" value="1"/>
</dbReference>
<dbReference type="FunFam" id="1.10.287.130:FF:000003">
    <property type="entry name" value="Histidine kinase"/>
    <property type="match status" value="1"/>
</dbReference>
<evidence type="ECO:0000256" key="8">
    <source>
        <dbReference type="ARBA" id="ARBA00022692"/>
    </source>
</evidence>
<evidence type="ECO:0000259" key="20">
    <source>
        <dbReference type="PROSITE" id="PS50110"/>
    </source>
</evidence>
<evidence type="ECO:0000259" key="19">
    <source>
        <dbReference type="PROSITE" id="PS50109"/>
    </source>
</evidence>
<dbReference type="Pfam" id="PF00072">
    <property type="entry name" value="Response_reg"/>
    <property type="match status" value="1"/>
</dbReference>
<feature type="domain" description="PAS" evidence="21">
    <location>
        <begin position="313"/>
        <end position="389"/>
    </location>
</feature>
<dbReference type="CDD" id="cd00082">
    <property type="entry name" value="HisKA"/>
    <property type="match status" value="1"/>
</dbReference>
<dbReference type="InterPro" id="IPR035965">
    <property type="entry name" value="PAS-like_dom_sf"/>
</dbReference>
<evidence type="ECO:0000256" key="7">
    <source>
        <dbReference type="ARBA" id="ARBA00022679"/>
    </source>
</evidence>
<keyword evidence="7" id="KW-0808">Transferase</keyword>
<feature type="domain" description="Phytochrome chromophore attachment site" evidence="18">
    <location>
        <begin position="30"/>
        <end position="179"/>
    </location>
</feature>
<evidence type="ECO:0000256" key="17">
    <source>
        <dbReference type="SAM" id="Coils"/>
    </source>
</evidence>
<dbReference type="CDD" id="cd16922">
    <property type="entry name" value="HATPase_EvgS-ArcB-TorS-like"/>
    <property type="match status" value="1"/>
</dbReference>
<dbReference type="RefSeq" id="WP_009629012.1">
    <property type="nucleotide sequence ID" value="NZ_VBTY01000232.1"/>
</dbReference>
<dbReference type="InterPro" id="IPR036097">
    <property type="entry name" value="HisK_dim/P_sf"/>
</dbReference>
<dbReference type="EMBL" id="VBTY01000232">
    <property type="protein sequence ID" value="MDG3496818.1"/>
    <property type="molecule type" value="Genomic_DNA"/>
</dbReference>
<dbReference type="CDD" id="cd17546">
    <property type="entry name" value="REC_hyHK_CKI1_RcsC-like"/>
    <property type="match status" value="1"/>
</dbReference>
<dbReference type="InterPro" id="IPR000014">
    <property type="entry name" value="PAS"/>
</dbReference>
<dbReference type="SUPFAM" id="SSF52172">
    <property type="entry name" value="CheY-like"/>
    <property type="match status" value="1"/>
</dbReference>
<dbReference type="InterPro" id="IPR011006">
    <property type="entry name" value="CheY-like_superfamily"/>
</dbReference>
<evidence type="ECO:0000256" key="12">
    <source>
        <dbReference type="ARBA" id="ARBA00022989"/>
    </source>
</evidence>
<feature type="domain" description="Response regulatory" evidence="20">
    <location>
        <begin position="860"/>
        <end position="977"/>
    </location>
</feature>
<evidence type="ECO:0000256" key="6">
    <source>
        <dbReference type="ARBA" id="ARBA00022553"/>
    </source>
</evidence>
<evidence type="ECO:0000313" key="24">
    <source>
        <dbReference type="Proteomes" id="UP001152872"/>
    </source>
</evidence>